<evidence type="ECO:0000313" key="6">
    <source>
        <dbReference type="Proteomes" id="UP000002630"/>
    </source>
</evidence>
<keyword evidence="1" id="KW-0479">Metal-binding</keyword>
<dbReference type="OrthoDB" id="1711136at2759"/>
<keyword evidence="1" id="KW-0862">Zinc</keyword>
<dbReference type="SUPFAM" id="SSF57850">
    <property type="entry name" value="RING/U-box"/>
    <property type="match status" value="1"/>
</dbReference>
<dbReference type="Gene3D" id="3.30.40.10">
    <property type="entry name" value="Zinc/RING finger domain, C3HC4 (zinc finger)"/>
    <property type="match status" value="1"/>
</dbReference>
<dbReference type="PANTHER" id="PTHR22696:SF1">
    <property type="entry name" value="E3 UBIQUITIN-PROTEIN LIGASE RNF26"/>
    <property type="match status" value="1"/>
</dbReference>
<keyword evidence="1" id="KW-0863">Zinc-finger</keyword>
<dbReference type="GO" id="GO:0008270">
    <property type="term" value="F:zinc ion binding"/>
    <property type="evidence" value="ECO:0007669"/>
    <property type="project" value="UniProtKB-KW"/>
</dbReference>
<dbReference type="EMBL" id="FN649758">
    <property type="protein sequence ID" value="CBJ32394.1"/>
    <property type="molecule type" value="Genomic_DNA"/>
</dbReference>
<reference evidence="5 6" key="1">
    <citation type="journal article" date="2010" name="Nature">
        <title>The Ectocarpus genome and the independent evolution of multicellularity in brown algae.</title>
        <authorList>
            <person name="Cock J.M."/>
            <person name="Sterck L."/>
            <person name="Rouze P."/>
            <person name="Scornet D."/>
            <person name="Allen A.E."/>
            <person name="Amoutzias G."/>
            <person name="Anthouard V."/>
            <person name="Artiguenave F."/>
            <person name="Aury J.M."/>
            <person name="Badger J.H."/>
            <person name="Beszteri B."/>
            <person name="Billiau K."/>
            <person name="Bonnet E."/>
            <person name="Bothwell J.H."/>
            <person name="Bowler C."/>
            <person name="Boyen C."/>
            <person name="Brownlee C."/>
            <person name="Carrano C.J."/>
            <person name="Charrier B."/>
            <person name="Cho G.Y."/>
            <person name="Coelho S.M."/>
            <person name="Collen J."/>
            <person name="Corre E."/>
            <person name="Da Silva C."/>
            <person name="Delage L."/>
            <person name="Delaroque N."/>
            <person name="Dittami S.M."/>
            <person name="Doulbeau S."/>
            <person name="Elias M."/>
            <person name="Farnham G."/>
            <person name="Gachon C.M."/>
            <person name="Gschloessl B."/>
            <person name="Heesch S."/>
            <person name="Jabbari K."/>
            <person name="Jubin C."/>
            <person name="Kawai H."/>
            <person name="Kimura K."/>
            <person name="Kloareg B."/>
            <person name="Kupper F.C."/>
            <person name="Lang D."/>
            <person name="Le Bail A."/>
            <person name="Leblanc C."/>
            <person name="Lerouge P."/>
            <person name="Lohr M."/>
            <person name="Lopez P.J."/>
            <person name="Martens C."/>
            <person name="Maumus F."/>
            <person name="Michel G."/>
            <person name="Miranda-Saavedra D."/>
            <person name="Morales J."/>
            <person name="Moreau H."/>
            <person name="Motomura T."/>
            <person name="Nagasato C."/>
            <person name="Napoli C.A."/>
            <person name="Nelson D.R."/>
            <person name="Nyvall-Collen P."/>
            <person name="Peters A.F."/>
            <person name="Pommier C."/>
            <person name="Potin P."/>
            <person name="Poulain J."/>
            <person name="Quesneville H."/>
            <person name="Read B."/>
            <person name="Rensing S.A."/>
            <person name="Ritter A."/>
            <person name="Rousvoal S."/>
            <person name="Samanta M."/>
            <person name="Samson G."/>
            <person name="Schroeder D.C."/>
            <person name="Segurens B."/>
            <person name="Strittmatter M."/>
            <person name="Tonon T."/>
            <person name="Tregear J.W."/>
            <person name="Valentin K."/>
            <person name="von Dassow P."/>
            <person name="Yamagishi T."/>
            <person name="Van de Peer Y."/>
            <person name="Wincker P."/>
        </authorList>
    </citation>
    <scope>NUCLEOTIDE SEQUENCE [LARGE SCALE GENOMIC DNA]</scope>
    <source>
        <strain evidence="6">Ec32 / CCAP1310/4</strain>
    </source>
</reference>
<protein>
    <recommendedName>
        <fullName evidence="4">RING-type domain-containing protein</fullName>
    </recommendedName>
</protein>
<dbReference type="EMBL" id="FN648526">
    <property type="protein sequence ID" value="CBJ32394.1"/>
    <property type="molecule type" value="Genomic_DNA"/>
</dbReference>
<evidence type="ECO:0000259" key="4">
    <source>
        <dbReference type="PROSITE" id="PS50089"/>
    </source>
</evidence>
<sequence length="333" mass="36158">MMPTSGRFSHPDGNLPPPERRRRLDEYGSVEELYSYSSTSSTSAGGRGAAGLPVHAQRSHGDIFQELISRRAHDMISGAQDVVAGAGMIREETQRQNRALRGENDTLRACVDMLLAEAGGGGSTGGGGGGSSGGSSGVSPFQSSPMQLLSAARGVRDRNHQRELALSAAAATAESALRAERNRREGAEVEARLSREAASSSRQARGRRQNQQQQVVGRGYLGETFSMALRALKREKAYFMDAVEDRKRAERALAEERADRRQAETAARTALQEERTRREQAESLAKCVICSTRRRSRALLPCGHLVMCDRCPVVSTCPICDQQVRRTMPGTLS</sequence>
<feature type="region of interest" description="Disordered" evidence="3">
    <location>
        <begin position="121"/>
        <end position="156"/>
    </location>
</feature>
<organism evidence="5 6">
    <name type="scientific">Ectocarpus siliculosus</name>
    <name type="common">Brown alga</name>
    <name type="synonym">Conferva siliculosa</name>
    <dbReference type="NCBI Taxonomy" id="2880"/>
    <lineage>
        <taxon>Eukaryota</taxon>
        <taxon>Sar</taxon>
        <taxon>Stramenopiles</taxon>
        <taxon>Ochrophyta</taxon>
        <taxon>PX clade</taxon>
        <taxon>Phaeophyceae</taxon>
        <taxon>Ectocarpales</taxon>
        <taxon>Ectocarpaceae</taxon>
        <taxon>Ectocarpus</taxon>
    </lineage>
</organism>
<dbReference type="InParanoid" id="D7FXY1"/>
<feature type="region of interest" description="Disordered" evidence="3">
    <location>
        <begin position="1"/>
        <end position="22"/>
    </location>
</feature>
<evidence type="ECO:0000313" key="5">
    <source>
        <dbReference type="EMBL" id="CBJ32394.1"/>
    </source>
</evidence>
<dbReference type="GO" id="GO:0016567">
    <property type="term" value="P:protein ubiquitination"/>
    <property type="evidence" value="ECO:0007669"/>
    <property type="project" value="TreeGrafter"/>
</dbReference>
<dbReference type="GO" id="GO:0061630">
    <property type="term" value="F:ubiquitin protein ligase activity"/>
    <property type="evidence" value="ECO:0007669"/>
    <property type="project" value="TreeGrafter"/>
</dbReference>
<evidence type="ECO:0000256" key="1">
    <source>
        <dbReference type="PROSITE-ProRule" id="PRU00175"/>
    </source>
</evidence>
<evidence type="ECO:0000256" key="3">
    <source>
        <dbReference type="SAM" id="MobiDB-lite"/>
    </source>
</evidence>
<dbReference type="STRING" id="2880.D7FXY1"/>
<accession>D7FXY1</accession>
<dbReference type="Proteomes" id="UP000002630">
    <property type="component" value="Linkage Group LG33"/>
</dbReference>
<feature type="compositionally biased region" description="Gly residues" evidence="3">
    <location>
        <begin position="121"/>
        <end position="136"/>
    </location>
</feature>
<feature type="domain" description="RING-type" evidence="4">
    <location>
        <begin position="287"/>
        <end position="321"/>
    </location>
</feature>
<feature type="compositionally biased region" description="Low complexity" evidence="3">
    <location>
        <begin position="196"/>
        <end position="215"/>
    </location>
</feature>
<proteinExistence type="predicted"/>
<dbReference type="GO" id="GO:0006511">
    <property type="term" value="P:ubiquitin-dependent protein catabolic process"/>
    <property type="evidence" value="ECO:0007669"/>
    <property type="project" value="TreeGrafter"/>
</dbReference>
<dbReference type="OMA" id="MIREETQ"/>
<dbReference type="PROSITE" id="PS50089">
    <property type="entry name" value="ZF_RING_2"/>
    <property type="match status" value="1"/>
</dbReference>
<dbReference type="AlphaFoldDB" id="D7FXY1"/>
<keyword evidence="2" id="KW-0175">Coiled coil</keyword>
<feature type="region of interest" description="Disordered" evidence="3">
    <location>
        <begin position="176"/>
        <end position="215"/>
    </location>
</feature>
<dbReference type="Pfam" id="PF13920">
    <property type="entry name" value="zf-C3HC4_3"/>
    <property type="match status" value="1"/>
</dbReference>
<dbReference type="PANTHER" id="PTHR22696">
    <property type="entry name" value="E3 UBIQUITIN-PROTEIN LIGASE RNF26"/>
    <property type="match status" value="1"/>
</dbReference>
<gene>
    <name evidence="5" type="ORF">Esi_0335_0006</name>
</gene>
<feature type="compositionally biased region" description="Basic and acidic residues" evidence="3">
    <location>
        <begin position="177"/>
        <end position="195"/>
    </location>
</feature>
<dbReference type="InterPro" id="IPR013083">
    <property type="entry name" value="Znf_RING/FYVE/PHD"/>
</dbReference>
<dbReference type="InterPro" id="IPR001841">
    <property type="entry name" value="Znf_RING"/>
</dbReference>
<feature type="coiled-coil region" evidence="2">
    <location>
        <begin position="246"/>
        <end position="273"/>
    </location>
</feature>
<keyword evidence="6" id="KW-1185">Reference proteome</keyword>
<evidence type="ECO:0000256" key="2">
    <source>
        <dbReference type="SAM" id="Coils"/>
    </source>
</evidence>
<name>D7FXY1_ECTSI</name>
<feature type="compositionally biased region" description="Polar residues" evidence="3">
    <location>
        <begin position="138"/>
        <end position="147"/>
    </location>
</feature>